<name>A0A397IVF6_9GLOM</name>
<sequence length="63" mass="7491">MKWRYKNLMVGIGSMNEDFLNETVILLRNGDNSSTPLYRITKDPETFKYIFKNFRSAIEIIEQ</sequence>
<evidence type="ECO:0000313" key="1">
    <source>
        <dbReference type="EMBL" id="RHZ80005.1"/>
    </source>
</evidence>
<dbReference type="AlphaFoldDB" id="A0A397IVF6"/>
<evidence type="ECO:0000313" key="2">
    <source>
        <dbReference type="Proteomes" id="UP000266861"/>
    </source>
</evidence>
<gene>
    <name evidence="1" type="ORF">Glove_139g395</name>
</gene>
<comment type="caution">
    <text evidence="1">The sequence shown here is derived from an EMBL/GenBank/DDBJ whole genome shotgun (WGS) entry which is preliminary data.</text>
</comment>
<protein>
    <submittedName>
        <fullName evidence="1">Uncharacterized protein</fullName>
    </submittedName>
</protein>
<keyword evidence="2" id="KW-1185">Reference proteome</keyword>
<accession>A0A397IVF6</accession>
<dbReference type="Proteomes" id="UP000266861">
    <property type="component" value="Unassembled WGS sequence"/>
</dbReference>
<reference evidence="1 2" key="1">
    <citation type="submission" date="2018-08" db="EMBL/GenBank/DDBJ databases">
        <title>Genome and evolution of the arbuscular mycorrhizal fungus Diversispora epigaea (formerly Glomus versiforme) and its bacterial endosymbionts.</title>
        <authorList>
            <person name="Sun X."/>
            <person name="Fei Z."/>
            <person name="Harrison M."/>
        </authorList>
    </citation>
    <scope>NUCLEOTIDE SEQUENCE [LARGE SCALE GENOMIC DNA]</scope>
    <source>
        <strain evidence="1 2">IT104</strain>
    </source>
</reference>
<proteinExistence type="predicted"/>
<dbReference type="EMBL" id="PQFF01000130">
    <property type="protein sequence ID" value="RHZ80005.1"/>
    <property type="molecule type" value="Genomic_DNA"/>
</dbReference>
<organism evidence="1 2">
    <name type="scientific">Diversispora epigaea</name>
    <dbReference type="NCBI Taxonomy" id="1348612"/>
    <lineage>
        <taxon>Eukaryota</taxon>
        <taxon>Fungi</taxon>
        <taxon>Fungi incertae sedis</taxon>
        <taxon>Mucoromycota</taxon>
        <taxon>Glomeromycotina</taxon>
        <taxon>Glomeromycetes</taxon>
        <taxon>Diversisporales</taxon>
        <taxon>Diversisporaceae</taxon>
        <taxon>Diversispora</taxon>
    </lineage>
</organism>